<accession>A0A963Z033</accession>
<dbReference type="AlphaFoldDB" id="A0A963Z033"/>
<dbReference type="GO" id="GO:0009307">
    <property type="term" value="P:DNA restriction-modification system"/>
    <property type="evidence" value="ECO:0007669"/>
    <property type="project" value="InterPro"/>
</dbReference>
<dbReference type="GO" id="GO:0009007">
    <property type="term" value="F:site-specific DNA-methyltransferase (adenine-specific) activity"/>
    <property type="evidence" value="ECO:0007669"/>
    <property type="project" value="InterPro"/>
</dbReference>
<dbReference type="GO" id="GO:0003677">
    <property type="term" value="F:DNA binding"/>
    <property type="evidence" value="ECO:0007669"/>
    <property type="project" value="InterPro"/>
</dbReference>
<evidence type="ECO:0000313" key="1">
    <source>
        <dbReference type="EMBL" id="MCB8880091.1"/>
    </source>
</evidence>
<evidence type="ECO:0000313" key="2">
    <source>
        <dbReference type="Proteomes" id="UP000721844"/>
    </source>
</evidence>
<protein>
    <recommendedName>
        <fullName evidence="3">Adenine methyltransferase</fullName>
    </recommendedName>
</protein>
<comment type="caution">
    <text evidence="1">The sequence shown here is derived from an EMBL/GenBank/DDBJ whole genome shotgun (WGS) entry which is preliminary data.</text>
</comment>
<dbReference type="RefSeq" id="WP_227306698.1">
    <property type="nucleotide sequence ID" value="NZ_JAESVA010000002.1"/>
</dbReference>
<gene>
    <name evidence="1" type="ORF">ACELLULO517_07580</name>
</gene>
<dbReference type="Proteomes" id="UP000721844">
    <property type="component" value="Unassembled WGS sequence"/>
</dbReference>
<reference evidence="1 2" key="1">
    <citation type="journal article" date="2021" name="Microorganisms">
        <title>Acidisoma silvae sp. nov. and Acidisomacellulosilytica sp. nov., Two Acidophilic Bacteria Isolated from Decaying Wood, Hydrolyzing Cellulose and Producing Poly-3-hydroxybutyrate.</title>
        <authorList>
            <person name="Mieszkin S."/>
            <person name="Pouder E."/>
            <person name="Uroz S."/>
            <person name="Simon-Colin C."/>
            <person name="Alain K."/>
        </authorList>
    </citation>
    <scope>NUCLEOTIDE SEQUENCE [LARGE SCALE GENOMIC DNA]</scope>
    <source>
        <strain evidence="1 2">HW T5.17</strain>
    </source>
</reference>
<organism evidence="1 2">
    <name type="scientific">Acidisoma cellulosilyticum</name>
    <dbReference type="NCBI Taxonomy" id="2802395"/>
    <lineage>
        <taxon>Bacteria</taxon>
        <taxon>Pseudomonadati</taxon>
        <taxon>Pseudomonadota</taxon>
        <taxon>Alphaproteobacteria</taxon>
        <taxon>Acetobacterales</taxon>
        <taxon>Acidocellaceae</taxon>
        <taxon>Acidisoma</taxon>
    </lineage>
</organism>
<dbReference type="InterPro" id="IPR008593">
    <property type="entry name" value="Dam_MeTrfase"/>
</dbReference>
<dbReference type="EMBL" id="JAESVA010000002">
    <property type="protein sequence ID" value="MCB8880091.1"/>
    <property type="molecule type" value="Genomic_DNA"/>
</dbReference>
<keyword evidence="2" id="KW-1185">Reference proteome</keyword>
<sequence length="163" mass="17609">MSATHRNAVGESDEWFTPPSIFAALNCRFDLDPCQPSEGRAFLSVPCDRFLTAFEDGLTSPWHGFVWLNPPFGGRNGVVPWLSRFIDHGDGIALVCARTSAGWFHDFAPMVDAILFPRGKTKFIRPDGSVGGSPHDGIALLAKGSKAVAALRNSGLGYFAVTQ</sequence>
<dbReference type="Pfam" id="PF05869">
    <property type="entry name" value="Dam"/>
    <property type="match status" value="1"/>
</dbReference>
<proteinExistence type="predicted"/>
<name>A0A963Z033_9PROT</name>
<evidence type="ECO:0008006" key="3">
    <source>
        <dbReference type="Google" id="ProtNLM"/>
    </source>
</evidence>